<dbReference type="Proteomes" id="UP000187209">
    <property type="component" value="Unassembled WGS sequence"/>
</dbReference>
<keyword evidence="4" id="KW-0418">Kinase</keyword>
<dbReference type="PROSITE" id="PS00108">
    <property type="entry name" value="PROTEIN_KINASE_ST"/>
    <property type="match status" value="1"/>
</dbReference>
<organism evidence="7 8">
    <name type="scientific">Stentor coeruleus</name>
    <dbReference type="NCBI Taxonomy" id="5963"/>
    <lineage>
        <taxon>Eukaryota</taxon>
        <taxon>Sar</taxon>
        <taxon>Alveolata</taxon>
        <taxon>Ciliophora</taxon>
        <taxon>Postciliodesmatophora</taxon>
        <taxon>Heterotrichea</taxon>
        <taxon>Heterotrichida</taxon>
        <taxon>Stentoridae</taxon>
        <taxon>Stentor</taxon>
    </lineage>
</organism>
<gene>
    <name evidence="7" type="ORF">SteCoe_10456</name>
</gene>
<evidence type="ECO:0000256" key="2">
    <source>
        <dbReference type="ARBA" id="ARBA00022679"/>
    </source>
</evidence>
<dbReference type="InterPro" id="IPR011009">
    <property type="entry name" value="Kinase-like_dom_sf"/>
</dbReference>
<dbReference type="SMART" id="SM00220">
    <property type="entry name" value="S_TKc"/>
    <property type="match status" value="1"/>
</dbReference>
<dbReference type="PANTHER" id="PTHR24345">
    <property type="entry name" value="SERINE/THREONINE-PROTEIN KINASE PLK"/>
    <property type="match status" value="1"/>
</dbReference>
<evidence type="ECO:0000256" key="5">
    <source>
        <dbReference type="ARBA" id="ARBA00022840"/>
    </source>
</evidence>
<evidence type="ECO:0000256" key="3">
    <source>
        <dbReference type="ARBA" id="ARBA00022741"/>
    </source>
</evidence>
<evidence type="ECO:0000259" key="6">
    <source>
        <dbReference type="PROSITE" id="PS50011"/>
    </source>
</evidence>
<dbReference type="InterPro" id="IPR008271">
    <property type="entry name" value="Ser/Thr_kinase_AS"/>
</dbReference>
<keyword evidence="8" id="KW-1185">Reference proteome</keyword>
<name>A0A1R2CFN0_9CILI</name>
<reference evidence="7 8" key="1">
    <citation type="submission" date="2016-11" db="EMBL/GenBank/DDBJ databases">
        <title>The macronuclear genome of Stentor coeruleus: a giant cell with tiny introns.</title>
        <authorList>
            <person name="Slabodnick M."/>
            <person name="Ruby J.G."/>
            <person name="Reiff S.B."/>
            <person name="Swart E.C."/>
            <person name="Gosai S."/>
            <person name="Prabakaran S."/>
            <person name="Witkowska E."/>
            <person name="Larue G.E."/>
            <person name="Fisher S."/>
            <person name="Freeman R.M."/>
            <person name="Gunawardena J."/>
            <person name="Chu W."/>
            <person name="Stover N.A."/>
            <person name="Gregory B.D."/>
            <person name="Nowacki M."/>
            <person name="Derisi J."/>
            <person name="Roy S.W."/>
            <person name="Marshall W.F."/>
            <person name="Sood P."/>
        </authorList>
    </citation>
    <scope>NUCLEOTIDE SEQUENCE [LARGE SCALE GENOMIC DNA]</scope>
    <source>
        <strain evidence="7">WM001</strain>
    </source>
</reference>
<dbReference type="PANTHER" id="PTHR24345:SF0">
    <property type="entry name" value="CELL CYCLE SERINE_THREONINE-PROTEIN KINASE CDC5_MSD2"/>
    <property type="match status" value="1"/>
</dbReference>
<dbReference type="GO" id="GO:0004674">
    <property type="term" value="F:protein serine/threonine kinase activity"/>
    <property type="evidence" value="ECO:0007669"/>
    <property type="project" value="UniProtKB-KW"/>
</dbReference>
<dbReference type="PROSITE" id="PS50011">
    <property type="entry name" value="PROTEIN_KINASE_DOM"/>
    <property type="match status" value="1"/>
</dbReference>
<keyword evidence="1" id="KW-0723">Serine/threonine-protein kinase</keyword>
<dbReference type="InterPro" id="IPR000719">
    <property type="entry name" value="Prot_kinase_dom"/>
</dbReference>
<dbReference type="CDD" id="cd00180">
    <property type="entry name" value="PKc"/>
    <property type="match status" value="1"/>
</dbReference>
<keyword evidence="2" id="KW-0808">Transferase</keyword>
<dbReference type="GO" id="GO:0005524">
    <property type="term" value="F:ATP binding"/>
    <property type="evidence" value="ECO:0007669"/>
    <property type="project" value="UniProtKB-KW"/>
</dbReference>
<evidence type="ECO:0000256" key="4">
    <source>
        <dbReference type="ARBA" id="ARBA00022777"/>
    </source>
</evidence>
<keyword evidence="5" id="KW-0067">ATP-binding</keyword>
<comment type="caution">
    <text evidence="7">The sequence shown here is derived from an EMBL/GenBank/DDBJ whole genome shotgun (WGS) entry which is preliminary data.</text>
</comment>
<evidence type="ECO:0000313" key="7">
    <source>
        <dbReference type="EMBL" id="OMJ87803.1"/>
    </source>
</evidence>
<feature type="domain" description="Protein kinase" evidence="6">
    <location>
        <begin position="112"/>
        <end position="343"/>
    </location>
</feature>
<dbReference type="Gene3D" id="1.10.510.10">
    <property type="entry name" value="Transferase(Phosphotransferase) domain 1"/>
    <property type="match status" value="1"/>
</dbReference>
<proteinExistence type="predicted"/>
<sequence>MWKQLSDICESPTVEKIVKAFEHLFNGKVILEFPCLDLFILEIGRVGVEYIGKENKTESIEIQNAEIKIQEAHAIIKAIERFKLENNDFEYSLRTLRKKITEIESLISQPSLKTSQNVFEMDFSTIEDEAIIQIELSSVKKIDPPIYALKKTHFQVCLYKAIYNNCEVAVKMYQAVHPQADWNKIYKEIRIYQKLSSMASNQNCFLKYYGTYVDQNSINMVMEYYPDNLMKCLAHLQSVNYRFTEELIGPIFYRLLSSFKFMKDVGVFHSDIKPHNFLVDQFWNIKIIDFSISMIKNEDITTTATGQFPIQDTEGYIAPEIKEARLNKELNARFNPEKQMFSL</sequence>
<dbReference type="GO" id="GO:0005634">
    <property type="term" value="C:nucleus"/>
    <property type="evidence" value="ECO:0007669"/>
    <property type="project" value="TreeGrafter"/>
</dbReference>
<evidence type="ECO:0000313" key="8">
    <source>
        <dbReference type="Proteomes" id="UP000187209"/>
    </source>
</evidence>
<dbReference type="OrthoDB" id="302908at2759"/>
<dbReference type="SUPFAM" id="SSF56112">
    <property type="entry name" value="Protein kinase-like (PK-like)"/>
    <property type="match status" value="1"/>
</dbReference>
<dbReference type="EMBL" id="MPUH01000168">
    <property type="protein sequence ID" value="OMJ87803.1"/>
    <property type="molecule type" value="Genomic_DNA"/>
</dbReference>
<evidence type="ECO:0000256" key="1">
    <source>
        <dbReference type="ARBA" id="ARBA00022527"/>
    </source>
</evidence>
<protein>
    <recommendedName>
        <fullName evidence="6">Protein kinase domain-containing protein</fullName>
    </recommendedName>
</protein>
<dbReference type="Pfam" id="PF00069">
    <property type="entry name" value="Pkinase"/>
    <property type="match status" value="1"/>
</dbReference>
<dbReference type="AlphaFoldDB" id="A0A1R2CFN0"/>
<accession>A0A1R2CFN0</accession>
<keyword evidence="3" id="KW-0547">Nucleotide-binding</keyword>